<evidence type="ECO:0000259" key="3">
    <source>
        <dbReference type="SMART" id="SM00421"/>
    </source>
</evidence>
<dbReference type="Proteomes" id="UP000746503">
    <property type="component" value="Unassembled WGS sequence"/>
</dbReference>
<dbReference type="Pfam" id="PF13191">
    <property type="entry name" value="AAA_16"/>
    <property type="match status" value="1"/>
</dbReference>
<dbReference type="SUPFAM" id="SSF52540">
    <property type="entry name" value="P-loop containing nucleoside triphosphate hydrolases"/>
    <property type="match status" value="1"/>
</dbReference>
<dbReference type="SUPFAM" id="SSF46894">
    <property type="entry name" value="C-terminal effector domain of the bipartite response regulators"/>
    <property type="match status" value="1"/>
</dbReference>
<accession>A0ABX1AMP9</accession>
<dbReference type="InterPro" id="IPR025662">
    <property type="entry name" value="Sigma_54_int_dom_ATP-bd_1"/>
</dbReference>
<dbReference type="EMBL" id="JAAVJB010000080">
    <property type="protein sequence ID" value="NJP66971.1"/>
    <property type="molecule type" value="Genomic_DNA"/>
</dbReference>
<evidence type="ECO:0000256" key="1">
    <source>
        <dbReference type="ARBA" id="ARBA00022741"/>
    </source>
</evidence>
<dbReference type="CDD" id="cd06170">
    <property type="entry name" value="LuxR_C_like"/>
    <property type="match status" value="1"/>
</dbReference>
<organism evidence="4 5">
    <name type="scientific">Streptomyces spiramenti</name>
    <dbReference type="NCBI Taxonomy" id="2720606"/>
    <lineage>
        <taxon>Bacteria</taxon>
        <taxon>Bacillati</taxon>
        <taxon>Actinomycetota</taxon>
        <taxon>Actinomycetes</taxon>
        <taxon>Kitasatosporales</taxon>
        <taxon>Streptomycetaceae</taxon>
        <taxon>Streptomyces</taxon>
    </lineage>
</organism>
<gene>
    <name evidence="4" type="ORF">HCJ92_11885</name>
</gene>
<dbReference type="SMART" id="SM00421">
    <property type="entry name" value="HTH_LUXR"/>
    <property type="match status" value="1"/>
</dbReference>
<keyword evidence="2" id="KW-0067">ATP-binding</keyword>
<keyword evidence="5" id="KW-1185">Reference proteome</keyword>
<name>A0ABX1AMP9_9ACTN</name>
<keyword evidence="1" id="KW-0547">Nucleotide-binding</keyword>
<evidence type="ECO:0000313" key="4">
    <source>
        <dbReference type="EMBL" id="NJP66971.1"/>
    </source>
</evidence>
<dbReference type="InterPro" id="IPR000792">
    <property type="entry name" value="Tscrpt_reg_LuxR_C"/>
</dbReference>
<dbReference type="RefSeq" id="WP_167933491.1">
    <property type="nucleotide sequence ID" value="NZ_JAAVJB010000080.1"/>
</dbReference>
<dbReference type="PANTHER" id="PTHR16305:SF28">
    <property type="entry name" value="GUANYLATE CYCLASE DOMAIN-CONTAINING PROTEIN"/>
    <property type="match status" value="1"/>
</dbReference>
<dbReference type="Pfam" id="PF00196">
    <property type="entry name" value="GerE"/>
    <property type="match status" value="1"/>
</dbReference>
<dbReference type="PANTHER" id="PTHR16305">
    <property type="entry name" value="TESTICULAR SOLUBLE ADENYLYL CYCLASE"/>
    <property type="match status" value="1"/>
</dbReference>
<reference evidence="4 5" key="1">
    <citation type="submission" date="2020-03" db="EMBL/GenBank/DDBJ databases">
        <title>Draft genome of Streptomyces sp. ventii, isolated from the Axial Seamount in the Pacific Ocean, and resequencing of the two type strains Streptomyces lonarensis strain NCL 716 and Streptomyces bohaiensis strain 11A07.</title>
        <authorList>
            <person name="Loughran R.M."/>
            <person name="Pfannmuller K.M."/>
            <person name="Wasson B.J."/>
            <person name="Deadmond M.C."/>
            <person name="Paddock B.E."/>
            <person name="Koyack M.J."/>
            <person name="Gallegos D.A."/>
            <person name="Mitchell E.A."/>
            <person name="Ushijima B."/>
            <person name="Saw J.H."/>
            <person name="Mcphail K.L."/>
            <person name="Videau P."/>
        </authorList>
    </citation>
    <scope>NUCLEOTIDE SEQUENCE [LARGE SCALE GENOMIC DNA]</scope>
    <source>
        <strain evidence="5">5675061</strain>
    </source>
</reference>
<feature type="domain" description="HTH luxR-type" evidence="3">
    <location>
        <begin position="907"/>
        <end position="962"/>
    </location>
</feature>
<proteinExistence type="predicted"/>
<evidence type="ECO:0000256" key="2">
    <source>
        <dbReference type="ARBA" id="ARBA00022840"/>
    </source>
</evidence>
<dbReference type="PROSITE" id="PS00675">
    <property type="entry name" value="SIGMA54_INTERACT_1"/>
    <property type="match status" value="1"/>
</dbReference>
<dbReference type="InterPro" id="IPR016032">
    <property type="entry name" value="Sig_transdc_resp-reg_C-effctor"/>
</dbReference>
<dbReference type="InterPro" id="IPR036388">
    <property type="entry name" value="WH-like_DNA-bd_sf"/>
</dbReference>
<protein>
    <submittedName>
        <fullName evidence="4">AAA family ATPase</fullName>
    </submittedName>
</protein>
<dbReference type="InterPro" id="IPR041664">
    <property type="entry name" value="AAA_16"/>
</dbReference>
<feature type="non-terminal residue" evidence="4">
    <location>
        <position position="984"/>
    </location>
</feature>
<comment type="caution">
    <text evidence="4">The sequence shown here is derived from an EMBL/GenBank/DDBJ whole genome shotgun (WGS) entry which is preliminary data.</text>
</comment>
<sequence>MPIIAPRVVGRDPEIAVIAGALEAARGGRGGTVFLTGESGTGKSRLVAEATGTALGSGMRVLRGRTSTIGPMVPFRPLTEALMPLFRGAEPLDDSRFGPYRPVLGRLIPDWAADAQEPTSLVALGEAVLRLLAQIGHDHGTVLILEDLHAADTETLAVVEYLVDNLGQLPVLLLITCRDDPGGTLDLAHSAARRQTGALLHLAPLDRGATATMTADCLDTTPDAVPAEALDRLWEASGGSPLLVEELLQSMVGSGALVRTGGTWRVVHDLRHAFSELLARGIGHRVERLGPQGHDLLSAAAVLGRRFPLSVLQRMTALDDRTLLSHLHAAVTAQIVVADDPDPDRYAFRHPLTVTTLLSHLTPASRAALATRAADAAHELHPELEGEWCTTVAALRADGGRPGEAGRLFAVAGDRALRDGAVGSAVALLSRAERLLATAGDTAARAGVLEELLPALAESGEFTQALALADSLRELVGAGLSAARLAALRIRLAKVAHTIGRWEDGNAQIEQARSLLATEPDEAVGAAADVTAAHLVLDTPGPDRTERATALAASAVDVARRRDLPTVACEAWELLGTLTRERAPEQALEYLELSLHTAQRNRLPLHRMYAMVRIGGHRWLGEGTTGALTEARDEAQRLGAVPLVHTIEGILVLDEVLRGATDGAARRAEECLAVAQRLRLAPVVRYLLVIQATLAAHCGDRAAMERSLKDFERWDSAGSQEEPLAHGLARAFCALLEEDRPRAVEELRTARRLGSQNATTFQLVGHHGLGLLLDALDGTADRDRYEEVAAGSPSRVPWNRHFVVLADAVLLGREGRGEEAELRVAEARRIAADYPLALNLGIRLVGEEAHAAGWGDPAPWLRQAQQHFHAAGVPAVAGACRGLLRQMGLTIPQHRDGSDRIPGRLRALGVTVREYEVFRHLSDRPGNKEIAGRLYISPRTVEKHIASLVAKTGEPNRAALCAPPTCTTRRGAARCRTPSSCGSP</sequence>
<dbReference type="Gene3D" id="1.10.10.10">
    <property type="entry name" value="Winged helix-like DNA-binding domain superfamily/Winged helix DNA-binding domain"/>
    <property type="match status" value="1"/>
</dbReference>
<dbReference type="InterPro" id="IPR027417">
    <property type="entry name" value="P-loop_NTPase"/>
</dbReference>
<evidence type="ECO:0000313" key="5">
    <source>
        <dbReference type="Proteomes" id="UP000746503"/>
    </source>
</evidence>